<dbReference type="RefSeq" id="WP_094264257.1">
    <property type="nucleotide sequence ID" value="NZ_NOWF01000005.1"/>
</dbReference>
<dbReference type="OrthoDB" id="2925715at2"/>
<sequence>MIGIDDAALVAVITGLVELIKGVGFPKRFAPLLALLFGLAAGYFYVSPDTQGILQGIVMGLASVGLYSGPKNLTRRDDK</sequence>
<dbReference type="EMBL" id="NOWF01000005">
    <property type="protein sequence ID" value="OYD07586.1"/>
    <property type="molecule type" value="Genomic_DNA"/>
</dbReference>
<keyword evidence="1" id="KW-0812">Transmembrane</keyword>
<evidence type="ECO:0000313" key="3">
    <source>
        <dbReference type="Proteomes" id="UP000215459"/>
    </source>
</evidence>
<accession>A0A235B5K5</accession>
<feature type="transmembrane region" description="Helical" evidence="1">
    <location>
        <begin position="29"/>
        <end position="46"/>
    </location>
</feature>
<keyword evidence="1" id="KW-1133">Transmembrane helix</keyword>
<evidence type="ECO:0000313" key="2">
    <source>
        <dbReference type="EMBL" id="OYD07586.1"/>
    </source>
</evidence>
<name>A0A235B5K5_9BACL</name>
<feature type="transmembrane region" description="Helical" evidence="1">
    <location>
        <begin position="52"/>
        <end position="69"/>
    </location>
</feature>
<evidence type="ECO:0000256" key="1">
    <source>
        <dbReference type="SAM" id="Phobius"/>
    </source>
</evidence>
<evidence type="ECO:0008006" key="4">
    <source>
        <dbReference type="Google" id="ProtNLM"/>
    </source>
</evidence>
<organism evidence="2 3">
    <name type="scientific">Paludifilum halophilum</name>
    <dbReference type="NCBI Taxonomy" id="1642702"/>
    <lineage>
        <taxon>Bacteria</taxon>
        <taxon>Bacillati</taxon>
        <taxon>Bacillota</taxon>
        <taxon>Bacilli</taxon>
        <taxon>Bacillales</taxon>
        <taxon>Thermoactinomycetaceae</taxon>
        <taxon>Paludifilum</taxon>
    </lineage>
</organism>
<keyword evidence="1" id="KW-0472">Membrane</keyword>
<proteinExistence type="predicted"/>
<protein>
    <recommendedName>
        <fullName evidence="4">Holin</fullName>
    </recommendedName>
</protein>
<dbReference type="Proteomes" id="UP000215459">
    <property type="component" value="Unassembled WGS sequence"/>
</dbReference>
<reference evidence="2 3" key="1">
    <citation type="submission" date="2017-07" db="EMBL/GenBank/DDBJ databases">
        <title>The genome sequence of Paludifilum halophilum highlights mechanisms for microbial adaptation to high salt environemnts.</title>
        <authorList>
            <person name="Belbahri L."/>
        </authorList>
    </citation>
    <scope>NUCLEOTIDE SEQUENCE [LARGE SCALE GENOMIC DNA]</scope>
    <source>
        <strain evidence="2 3">DSM 102817</strain>
    </source>
</reference>
<gene>
    <name evidence="2" type="ORF">CHM34_08860</name>
</gene>
<dbReference type="AlphaFoldDB" id="A0A235B5K5"/>
<comment type="caution">
    <text evidence="2">The sequence shown here is derived from an EMBL/GenBank/DDBJ whole genome shotgun (WGS) entry which is preliminary data.</text>
</comment>
<keyword evidence="3" id="KW-1185">Reference proteome</keyword>